<dbReference type="AlphaFoldDB" id="A0A6J8AE90"/>
<dbReference type="Gene3D" id="1.20.1070.10">
    <property type="entry name" value="Rhodopsin 7-helix transmembrane proteins"/>
    <property type="match status" value="1"/>
</dbReference>
<evidence type="ECO:0000256" key="4">
    <source>
        <dbReference type="ARBA" id="ARBA00023136"/>
    </source>
</evidence>
<reference evidence="8 9" key="1">
    <citation type="submission" date="2020-06" db="EMBL/GenBank/DDBJ databases">
        <authorList>
            <person name="Li R."/>
            <person name="Bekaert M."/>
        </authorList>
    </citation>
    <scope>NUCLEOTIDE SEQUENCE [LARGE SCALE GENOMIC DNA]</scope>
    <source>
        <strain evidence="9">wild</strain>
    </source>
</reference>
<evidence type="ECO:0000313" key="8">
    <source>
        <dbReference type="EMBL" id="CAC5365569.1"/>
    </source>
</evidence>
<feature type="transmembrane region" description="Helical" evidence="5">
    <location>
        <begin position="597"/>
        <end position="620"/>
    </location>
</feature>
<dbReference type="PROSITE" id="PS50261">
    <property type="entry name" value="G_PROTEIN_RECEP_F2_4"/>
    <property type="match status" value="1"/>
</dbReference>
<keyword evidence="4 5" id="KW-0472">Membrane</keyword>
<evidence type="ECO:0000256" key="5">
    <source>
        <dbReference type="SAM" id="Phobius"/>
    </source>
</evidence>
<protein>
    <recommendedName>
        <fullName evidence="7">G-protein coupled receptors family 2 profile 2 domain-containing protein</fullName>
    </recommendedName>
</protein>
<feature type="transmembrane region" description="Helical" evidence="5">
    <location>
        <begin position="668"/>
        <end position="687"/>
    </location>
</feature>
<dbReference type="PANTHER" id="PTHR45902">
    <property type="entry name" value="LATROPHILIN RECEPTOR-LIKE PROTEIN A"/>
    <property type="match status" value="1"/>
</dbReference>
<dbReference type="PRINTS" id="PR02001">
    <property type="entry name" value="GCR1CAMPR"/>
</dbReference>
<dbReference type="PANTHER" id="PTHR45902:SF1">
    <property type="entry name" value="LATROPHILIN RECEPTOR-LIKE PROTEIN A"/>
    <property type="match status" value="1"/>
</dbReference>
<dbReference type="Proteomes" id="UP000507470">
    <property type="component" value="Unassembled WGS sequence"/>
</dbReference>
<evidence type="ECO:0000313" key="9">
    <source>
        <dbReference type="Proteomes" id="UP000507470"/>
    </source>
</evidence>
<organism evidence="8 9">
    <name type="scientific">Mytilus coruscus</name>
    <name type="common">Sea mussel</name>
    <dbReference type="NCBI Taxonomy" id="42192"/>
    <lineage>
        <taxon>Eukaryota</taxon>
        <taxon>Metazoa</taxon>
        <taxon>Spiralia</taxon>
        <taxon>Lophotrochozoa</taxon>
        <taxon>Mollusca</taxon>
        <taxon>Bivalvia</taxon>
        <taxon>Autobranchia</taxon>
        <taxon>Pteriomorphia</taxon>
        <taxon>Mytilida</taxon>
        <taxon>Mytiloidea</taxon>
        <taxon>Mytilidae</taxon>
        <taxon>Mytilinae</taxon>
        <taxon>Mytilus</taxon>
    </lineage>
</organism>
<feature type="transmembrane region" description="Helical" evidence="5">
    <location>
        <begin position="796"/>
        <end position="816"/>
    </location>
</feature>
<dbReference type="InterPro" id="IPR053231">
    <property type="entry name" value="GPCR_LN-TM7"/>
</dbReference>
<dbReference type="InterPro" id="IPR017981">
    <property type="entry name" value="GPCR_2-like_7TM"/>
</dbReference>
<evidence type="ECO:0000256" key="1">
    <source>
        <dbReference type="ARBA" id="ARBA00004141"/>
    </source>
</evidence>
<evidence type="ECO:0000256" key="3">
    <source>
        <dbReference type="ARBA" id="ARBA00022989"/>
    </source>
</evidence>
<feature type="transmembrane region" description="Helical" evidence="5">
    <location>
        <begin position="707"/>
        <end position="728"/>
    </location>
</feature>
<feature type="domain" description="G-protein coupled receptors family 2 profile 2" evidence="7">
    <location>
        <begin position="595"/>
        <end position="845"/>
    </location>
</feature>
<keyword evidence="6" id="KW-0732">Signal</keyword>
<dbReference type="GO" id="GO:0004930">
    <property type="term" value="F:G protein-coupled receptor activity"/>
    <property type="evidence" value="ECO:0007669"/>
    <property type="project" value="InterPro"/>
</dbReference>
<comment type="subcellular location">
    <subcellularLocation>
        <location evidence="1">Membrane</location>
        <topology evidence="1">Multi-pass membrane protein</topology>
    </subcellularLocation>
</comment>
<dbReference type="GO" id="GO:0007166">
    <property type="term" value="P:cell surface receptor signaling pathway"/>
    <property type="evidence" value="ECO:0007669"/>
    <property type="project" value="InterPro"/>
</dbReference>
<keyword evidence="2 5" id="KW-0812">Transmembrane</keyword>
<dbReference type="GO" id="GO:0016020">
    <property type="term" value="C:membrane"/>
    <property type="evidence" value="ECO:0007669"/>
    <property type="project" value="UniProtKB-SubCell"/>
</dbReference>
<gene>
    <name evidence="8" type="ORF">MCOR_6199</name>
</gene>
<sequence>MIFHFCLFAFIQTAYVECTFIYRYPTDIDVEEVFNLTEQLQDEYQKRISEKQLLYCPMVPLCNNLTRRDSYPNGTSSDVGSCCFSCSCQKNGIMNNEQCPNTDIMLSTHRKTCIYPQYLPYGRTKIFPKQSYYMISSCAPNFNNVSIIQKCTAEQRKLDPFDISLYIPVSINNSNLLFKNKYCALCNNHTTGEMIPWSANLTCIFEPFDTISFSRSIMKEIAQSDDCNILFQSWNLTSDPETCDWGRYTVCNQTGSWKVYDKFIEDACNTYTSVYRANYRNVFCFLCNSDQIPYMGCDYWDLYERIKTIPTATFASLISFREEDQRNTYQECSDNEIFDSNEEKCREVLCPSMHYYNKQHNKCDGIFRNINDVFYQVYYKVTVQVDEITPGCSMNCVLYDHYTVEMAICFYIDDNIGGVDCCYLSDFQYPNEIKNLTHHVYIIGVNFLATDIHNQTMYVEALSSSIQETFGDNSLVFEPISQKTLDLIPDFTELDYYYDDDYLYDYRYDDVIDRCFADHKTIKIVSHFFCPRIKLQFNEVQLSTSYLTIKNKKIACEINSVIQMENDFLVCLDDSMIANSGSGESKSQTQKNDIEKILSLICSITSITSLALTLIVYVILKELRTLPGLQQLMLSFHLLVAHILYLFGMNATYNTALCVAIGLFTHYFWLGSVMWMHICTLNIFRIFYYQLNTQSNSNRMKLFKRYLLYSVSVCCIFLTINIVNFFVSDNSTLGYLGYGGDRCYITKAAMVLYTFAIPVGICILLNIILFCFVIFRMETAPQVNSETKNDRPMLIIYTKISCMTGMTWIFGFLHQWTLIDALSYIFIILNASQGLFIFLSFGCNGIVRSLIRVKLFGQKTQTSHESDTSVDKEMSMTSRNVTD</sequence>
<dbReference type="InterPro" id="IPR000832">
    <property type="entry name" value="GPCR_2_secretin-like"/>
</dbReference>
<feature type="transmembrane region" description="Helical" evidence="5">
    <location>
        <begin position="748"/>
        <end position="775"/>
    </location>
</feature>
<dbReference type="EMBL" id="CACVKT020001141">
    <property type="protein sequence ID" value="CAC5365569.1"/>
    <property type="molecule type" value="Genomic_DNA"/>
</dbReference>
<keyword evidence="9" id="KW-1185">Reference proteome</keyword>
<keyword evidence="3 5" id="KW-1133">Transmembrane helix</keyword>
<evidence type="ECO:0000256" key="6">
    <source>
        <dbReference type="SAM" id="SignalP"/>
    </source>
</evidence>
<feature type="transmembrane region" description="Helical" evidence="5">
    <location>
        <begin position="632"/>
        <end position="648"/>
    </location>
</feature>
<name>A0A6J8AE90_MYTCO</name>
<evidence type="ECO:0000259" key="7">
    <source>
        <dbReference type="PROSITE" id="PS50261"/>
    </source>
</evidence>
<dbReference type="Pfam" id="PF00002">
    <property type="entry name" value="7tm_2"/>
    <property type="match status" value="1"/>
</dbReference>
<accession>A0A6J8AE90</accession>
<feature type="chain" id="PRO_5027005536" description="G-protein coupled receptors family 2 profile 2 domain-containing protein" evidence="6">
    <location>
        <begin position="19"/>
        <end position="883"/>
    </location>
</feature>
<feature type="signal peptide" evidence="6">
    <location>
        <begin position="1"/>
        <end position="18"/>
    </location>
</feature>
<evidence type="ECO:0000256" key="2">
    <source>
        <dbReference type="ARBA" id="ARBA00022692"/>
    </source>
</evidence>
<feature type="transmembrane region" description="Helical" evidence="5">
    <location>
        <begin position="822"/>
        <end position="847"/>
    </location>
</feature>
<dbReference type="OrthoDB" id="5854379at2759"/>
<dbReference type="InterPro" id="IPR022343">
    <property type="entry name" value="GCR1-cAMP_receptor"/>
</dbReference>
<dbReference type="CDD" id="cd15039">
    <property type="entry name" value="7tmB3_Methuselah-like"/>
    <property type="match status" value="1"/>
</dbReference>
<proteinExistence type="predicted"/>